<dbReference type="PANTHER" id="PTHR47962">
    <property type="entry name" value="ATP-DEPENDENT HELICASE LHR-RELATED-RELATED"/>
    <property type="match status" value="1"/>
</dbReference>
<evidence type="ECO:0000256" key="6">
    <source>
        <dbReference type="ARBA" id="ARBA00023125"/>
    </source>
</evidence>
<dbReference type="GO" id="GO:0004386">
    <property type="term" value="F:helicase activity"/>
    <property type="evidence" value="ECO:0007669"/>
    <property type="project" value="UniProtKB-KW"/>
</dbReference>
<evidence type="ECO:0000256" key="2">
    <source>
        <dbReference type="ARBA" id="ARBA00022763"/>
    </source>
</evidence>
<keyword evidence="1" id="KW-0547">Nucleotide-binding</keyword>
<dbReference type="Pfam" id="PF19306">
    <property type="entry name" value="WHD_Lhr"/>
    <property type="match status" value="1"/>
</dbReference>
<dbReference type="FunFam" id="2.40.40.20:FF:000007">
    <property type="entry name" value="AAA family ATPase"/>
    <property type="match status" value="1"/>
</dbReference>
<dbReference type="Pfam" id="PF00271">
    <property type="entry name" value="Helicase_C"/>
    <property type="match status" value="1"/>
</dbReference>
<evidence type="ECO:0000256" key="8">
    <source>
        <dbReference type="ARBA" id="ARBA00023235"/>
    </source>
</evidence>
<dbReference type="InterPro" id="IPR001650">
    <property type="entry name" value="Helicase_C-like"/>
</dbReference>
<dbReference type="SMART" id="SM00490">
    <property type="entry name" value="HELICc"/>
    <property type="match status" value="1"/>
</dbReference>
<dbReference type="SUPFAM" id="SSF54585">
    <property type="entry name" value="Cdc48 domain 2-like"/>
    <property type="match status" value="1"/>
</dbReference>
<keyword evidence="13" id="KW-1185">Reference proteome</keyword>
<dbReference type="InterPro" id="IPR011545">
    <property type="entry name" value="DEAD/DEAH_box_helicase_dom"/>
</dbReference>
<dbReference type="STRING" id="699431.SY89_02031"/>
<dbReference type="Gene3D" id="3.40.50.300">
    <property type="entry name" value="P-loop containing nucleotide triphosphate hydrolases"/>
    <property type="match status" value="3"/>
</dbReference>
<accession>A0A0P7GQ53</accession>
<dbReference type="PATRIC" id="fig|699431.3.peg.2083"/>
<dbReference type="InterPro" id="IPR029067">
    <property type="entry name" value="CDC48_domain_2-like_sf"/>
</dbReference>
<feature type="domain" description="Helicase C-terminal" evidence="11">
    <location>
        <begin position="261"/>
        <end position="407"/>
    </location>
</feature>
<dbReference type="GO" id="GO:0140097">
    <property type="term" value="F:catalytic activity, acting on DNA"/>
    <property type="evidence" value="ECO:0007669"/>
    <property type="project" value="UniProtKB-ARBA"/>
</dbReference>
<evidence type="ECO:0000259" key="10">
    <source>
        <dbReference type="PROSITE" id="PS51192"/>
    </source>
</evidence>
<dbReference type="Pfam" id="PF02933">
    <property type="entry name" value="CDC48_2"/>
    <property type="match status" value="1"/>
</dbReference>
<gene>
    <name evidence="12" type="ORF">SY89_02031</name>
</gene>
<feature type="compositionally biased region" description="Low complexity" evidence="9">
    <location>
        <begin position="1155"/>
        <end position="1189"/>
    </location>
</feature>
<keyword evidence="4 12" id="KW-0347">Helicase</keyword>
<keyword evidence="5" id="KW-0067">ATP-binding</keyword>
<dbReference type="GO" id="GO:0016887">
    <property type="term" value="F:ATP hydrolysis activity"/>
    <property type="evidence" value="ECO:0007669"/>
    <property type="project" value="TreeGrafter"/>
</dbReference>
<dbReference type="Pfam" id="PF08494">
    <property type="entry name" value="DEAD_assoc"/>
    <property type="match status" value="1"/>
</dbReference>
<dbReference type="InterPro" id="IPR013701">
    <property type="entry name" value="Lhr-like_DEAD/DEAH_assoc"/>
</dbReference>
<evidence type="ECO:0000256" key="4">
    <source>
        <dbReference type="ARBA" id="ARBA00022806"/>
    </source>
</evidence>
<dbReference type="CDD" id="cd17922">
    <property type="entry name" value="DEXHc_LHR-like"/>
    <property type="match status" value="1"/>
</dbReference>
<evidence type="ECO:0000256" key="1">
    <source>
        <dbReference type="ARBA" id="ARBA00022741"/>
    </source>
</evidence>
<dbReference type="SMART" id="SM01072">
    <property type="entry name" value="CDC48_2"/>
    <property type="match status" value="1"/>
</dbReference>
<dbReference type="SMART" id="SM01073">
    <property type="entry name" value="CDC48_N"/>
    <property type="match status" value="1"/>
</dbReference>
<dbReference type="PROSITE" id="PS51194">
    <property type="entry name" value="HELICASE_CTER"/>
    <property type="match status" value="1"/>
</dbReference>
<dbReference type="InterPro" id="IPR052511">
    <property type="entry name" value="ATP-dep_Helicase"/>
</dbReference>
<reference evidence="13" key="1">
    <citation type="submission" date="2013-11" db="EMBL/GenBank/DDBJ databases">
        <authorList>
            <person name="Hoang H.T."/>
            <person name="Killian M.L."/>
            <person name="Madson D.M."/>
            <person name="Arruda P.H.E."/>
            <person name="Sun D."/>
            <person name="Schwartz K.J."/>
            <person name="Yoon K."/>
        </authorList>
    </citation>
    <scope>NUCLEOTIDE SEQUENCE [LARGE SCALE GENOMIC DNA]</scope>
    <source>
        <strain evidence="13">CDK2</strain>
    </source>
</reference>
<dbReference type="InterPro" id="IPR027417">
    <property type="entry name" value="P-loop_NTPase"/>
</dbReference>
<dbReference type="GO" id="GO:0006281">
    <property type="term" value="P:DNA repair"/>
    <property type="evidence" value="ECO:0007669"/>
    <property type="project" value="UniProtKB-KW"/>
</dbReference>
<dbReference type="EMBL" id="LGUC01000001">
    <property type="protein sequence ID" value="KPN31288.1"/>
    <property type="molecule type" value="Genomic_DNA"/>
</dbReference>
<organism evidence="12 13">
    <name type="scientific">Halolamina pelagica</name>
    <dbReference type="NCBI Taxonomy" id="699431"/>
    <lineage>
        <taxon>Archaea</taxon>
        <taxon>Methanobacteriati</taxon>
        <taxon>Methanobacteriota</taxon>
        <taxon>Stenosarchaea group</taxon>
        <taxon>Halobacteria</taxon>
        <taxon>Halobacteriales</taxon>
        <taxon>Haloferacaceae</taxon>
    </lineage>
</organism>
<dbReference type="GO" id="GO:0003677">
    <property type="term" value="F:DNA binding"/>
    <property type="evidence" value="ECO:0007669"/>
    <property type="project" value="UniProtKB-KW"/>
</dbReference>
<keyword evidence="6" id="KW-0238">DNA-binding</keyword>
<evidence type="ECO:0000259" key="11">
    <source>
        <dbReference type="PROSITE" id="PS51194"/>
    </source>
</evidence>
<dbReference type="InterPro" id="IPR002464">
    <property type="entry name" value="DNA/RNA_helicase_DEAH_CS"/>
</dbReference>
<dbReference type="SMART" id="SM00487">
    <property type="entry name" value="DEXDc"/>
    <property type="match status" value="1"/>
</dbReference>
<dbReference type="InterPro" id="IPR014001">
    <property type="entry name" value="Helicase_ATP-bd"/>
</dbReference>
<evidence type="ECO:0000256" key="7">
    <source>
        <dbReference type="ARBA" id="ARBA00023204"/>
    </source>
</evidence>
<dbReference type="SUPFAM" id="SSF50692">
    <property type="entry name" value="ADC-like"/>
    <property type="match status" value="1"/>
</dbReference>
<dbReference type="GO" id="GO:0005524">
    <property type="term" value="F:ATP binding"/>
    <property type="evidence" value="ECO:0007669"/>
    <property type="project" value="UniProtKB-KW"/>
</dbReference>
<protein>
    <submittedName>
        <fullName evidence="12">Putative ski2-type helicase</fullName>
        <ecNumber evidence="12">3.6.4.-</ecNumber>
    </submittedName>
</protein>
<dbReference type="SUPFAM" id="SSF52540">
    <property type="entry name" value="P-loop containing nucleoside triphosphate hydrolases"/>
    <property type="match status" value="1"/>
</dbReference>
<dbReference type="PROSITE" id="PS00690">
    <property type="entry name" value="DEAH_ATP_HELICASE"/>
    <property type="match status" value="1"/>
</dbReference>
<sequence length="1241" mass="134653">MENAGADAFTHLSPAVREALSKRGFSTPTEPQRRAIPPLAAGENALVIAPTGTGKTETAMLPVLDQIAAAEERHGISALYITPLRALNRDMLERLEWWGETLDLAVDVRHGDTTDYQRSKQADDPPDVLITTPETVQAMLTGEKLRRALSDVAHLIVDEVHELAASKRGAQLTIAMERVQELSGPFQRIGLSATVGDPDEVAKFLTGAVQGERRTQRDYRIVEVDAGSKIDLEVVRPEIRDSDRSLAGELATEPEIASHVRFIRDVVAANESTLVFVNTRQTAEALGSRFKSLGAPIGIHHGSLSKEARIEVEEAFKSGEIDGLVCTSSMELGIDVGRVDHVVQYGSPREVARLLQRVGRAGHRRDQVSNGTVVVSDADDAGEAMAIARRAAAGEVEPAGIHEGSLDVLANQIVGLLMDESEIDAREAYERVTRAYPFRNLPEETFREVVRELSSNRLLWLEEDHDRIESSGGTWQYYYANLSMIPDEEKYEVYDVSSRRGIGTLDERFVVNFAEPGSVFVQRGEMWRVDRVDDEEERVEVSPVQDPGGEVPTWVGSEIPVPAAVANEVGEQREVAASQFETGATLPAVASEFTGRYPVDATTAETALEPVKRQVETGAPVPTAERLVLESQGRTVVLNSPYGHQVNETLGKLCSALVGQRTGSSVGMEVDPYRVEFEVPGGVGVAAFDEVLRETDPDHVEAILELALKNSDALKFTLSHVAAKFGALKRYQGQGRFGADRLLAALEDTPVYEEALRQVFHEDLAVDATKELLGQLQSDDGAVALTSARERTPIGAGGRSAGGEFLVPDDADASVIQTVRDRLEGDRVLLFCVHCKDWHRRQEVGKIREPIKCPQCGSTRIAALNPWADEVVKATRADDKDEEQDRMTRKAFKSANLVQEHGMKAVRALAARGVGPQTAARIISKFREDEADFYRDILEQERQYARTKSFWGSPSRYSGNALGHPTPPACMTDSLRLTVRAAEKRDAGRGIARLPEAARQQLGLLSGDTLLIEGERETVAKLWPARGDVPAGVVRIDADSRANAGVKVGDTVRVAAADLPAARRVTLRAPAALADVDVERDAIERLVGEDVRNRPVAPGDQLHLERLSGIGFTVDDTDPDGRVRVTDDTDVRVVIESDAAGHLGETGQPDESPTGSSGADADESASSGASVEVAGSEGETDGTGDTASGVAYEDIGGLDEELDLVRETVELPLSNPELFARLGIDPRRGCCSTARRARGRR</sequence>
<dbReference type="InterPro" id="IPR009010">
    <property type="entry name" value="Asp_de-COase-like_dom_sf"/>
</dbReference>
<keyword evidence="3 12" id="KW-0378">Hydrolase</keyword>
<name>A0A0P7GQ53_9EURY</name>
<dbReference type="InterPro" id="IPR045628">
    <property type="entry name" value="Lhr_WH_dom"/>
</dbReference>
<evidence type="ECO:0000313" key="12">
    <source>
        <dbReference type="EMBL" id="KPN31288.1"/>
    </source>
</evidence>
<evidence type="ECO:0000256" key="5">
    <source>
        <dbReference type="ARBA" id="ARBA00022840"/>
    </source>
</evidence>
<dbReference type="EC" id="3.6.4.-" evidence="12"/>
<evidence type="ECO:0000256" key="3">
    <source>
        <dbReference type="ARBA" id="ARBA00022801"/>
    </source>
</evidence>
<comment type="caution">
    <text evidence="12">The sequence shown here is derived from an EMBL/GenBank/DDBJ whole genome shotgun (WGS) entry which is preliminary data.</text>
</comment>
<feature type="region of interest" description="Disordered" evidence="9">
    <location>
        <begin position="1137"/>
        <end position="1194"/>
    </location>
</feature>
<keyword evidence="8" id="KW-0413">Isomerase</keyword>
<dbReference type="Proteomes" id="UP000050535">
    <property type="component" value="Unassembled WGS sequence"/>
</dbReference>
<proteinExistence type="predicted"/>
<feature type="domain" description="Helicase ATP-binding" evidence="10">
    <location>
        <begin position="36"/>
        <end position="213"/>
    </location>
</feature>
<dbReference type="InterPro" id="IPR004201">
    <property type="entry name" value="Cdc48_dom2"/>
</dbReference>
<dbReference type="Gene3D" id="2.40.40.20">
    <property type="match status" value="1"/>
</dbReference>
<dbReference type="AlphaFoldDB" id="A0A0P7GQ53"/>
<evidence type="ECO:0000313" key="13">
    <source>
        <dbReference type="Proteomes" id="UP000050535"/>
    </source>
</evidence>
<dbReference type="InterPro" id="IPR003338">
    <property type="entry name" value="CDC4_N-term_subdom"/>
</dbReference>
<dbReference type="Pfam" id="PF00270">
    <property type="entry name" value="DEAD"/>
    <property type="match status" value="1"/>
</dbReference>
<keyword evidence="7" id="KW-0234">DNA repair</keyword>
<keyword evidence="2" id="KW-0227">DNA damage</keyword>
<dbReference type="PANTHER" id="PTHR47962:SF5">
    <property type="entry name" value="ATP-DEPENDENT HELICASE LHR-RELATED"/>
    <property type="match status" value="1"/>
</dbReference>
<dbReference type="PROSITE" id="PS51192">
    <property type="entry name" value="HELICASE_ATP_BIND_1"/>
    <property type="match status" value="1"/>
</dbReference>
<dbReference type="Pfam" id="PF02359">
    <property type="entry name" value="CDC48_N"/>
    <property type="match status" value="1"/>
</dbReference>
<evidence type="ECO:0000256" key="9">
    <source>
        <dbReference type="SAM" id="MobiDB-lite"/>
    </source>
</evidence>